<evidence type="ECO:0000313" key="1">
    <source>
        <dbReference type="EMBL" id="EEJ71567.1"/>
    </source>
</evidence>
<accession>C2EPJ1</accession>
<dbReference type="HOGENOM" id="CLU_3137148_0_0_9"/>
<reference evidence="1 2" key="1">
    <citation type="submission" date="2009-01" db="EMBL/GenBank/DDBJ databases">
        <authorList>
            <person name="Qin X."/>
            <person name="Bachman B."/>
            <person name="Battles P."/>
            <person name="Bell A."/>
            <person name="Bess C."/>
            <person name="Bickham C."/>
            <person name="Chaboub L."/>
            <person name="Chen D."/>
            <person name="Coyle M."/>
            <person name="Deiros D.R."/>
            <person name="Dinh H."/>
            <person name="Forbes L."/>
            <person name="Fowler G."/>
            <person name="Francisco L."/>
            <person name="Fu Q."/>
            <person name="Gubbala S."/>
            <person name="Hale W."/>
            <person name="Han Y."/>
            <person name="Hemphill L."/>
            <person name="Highlander S.K."/>
            <person name="Hirani K."/>
            <person name="Hogues M."/>
            <person name="Jackson L."/>
            <person name="Jakkamsetti A."/>
            <person name="Javaid M."/>
            <person name="Jiang H."/>
            <person name="Korchina V."/>
            <person name="Kovar C."/>
            <person name="Lara F."/>
            <person name="Lee S."/>
            <person name="Mata R."/>
            <person name="Mathew T."/>
            <person name="Moen C."/>
            <person name="Morales K."/>
            <person name="Munidasa M."/>
            <person name="Nazareth L."/>
            <person name="Ngo R."/>
            <person name="Nguyen L."/>
            <person name="Okwuonu G."/>
            <person name="Ongeri F."/>
            <person name="Patil S."/>
            <person name="Petrosino J."/>
            <person name="Pham C."/>
            <person name="Pham P."/>
            <person name="Pu L.-L."/>
            <person name="Puazo M."/>
            <person name="Raj R."/>
            <person name="Reid J."/>
            <person name="Rouhana J."/>
            <person name="Saada N."/>
            <person name="Shang Y."/>
            <person name="Simmons D."/>
            <person name="Thornton R."/>
            <person name="Warren J."/>
            <person name="Weissenberger G."/>
            <person name="Zhang J."/>
            <person name="Zhang L."/>
            <person name="Zhou C."/>
            <person name="Zhu D."/>
            <person name="Muzny D."/>
            <person name="Worley K."/>
            <person name="Gibbs R."/>
        </authorList>
    </citation>
    <scope>NUCLEOTIDE SEQUENCE [LARGE SCALE GENOMIC DNA]</scope>
    <source>
        <strain evidence="1 2">DSM 16047</strain>
    </source>
</reference>
<protein>
    <submittedName>
        <fullName evidence="1">Uncharacterized protein</fullName>
    </submittedName>
</protein>
<comment type="caution">
    <text evidence="1">The sequence shown here is derived from an EMBL/GenBank/DDBJ whole genome shotgun (WGS) entry which is preliminary data.</text>
</comment>
<dbReference type="AlphaFoldDB" id="C2EPJ1"/>
<evidence type="ECO:0000313" key="2">
    <source>
        <dbReference type="Proteomes" id="UP000005583"/>
    </source>
</evidence>
<gene>
    <name evidence="1" type="ORF">HMPREF0548_1587</name>
</gene>
<dbReference type="EMBL" id="ACGU01000070">
    <property type="protein sequence ID" value="EEJ71567.1"/>
    <property type="molecule type" value="Genomic_DNA"/>
</dbReference>
<keyword evidence="2" id="KW-1185">Reference proteome</keyword>
<proteinExistence type="predicted"/>
<organism evidence="1 2">
    <name type="scientific">Lactobacillus ultunensis DSM 16047</name>
    <dbReference type="NCBI Taxonomy" id="525365"/>
    <lineage>
        <taxon>Bacteria</taxon>
        <taxon>Bacillati</taxon>
        <taxon>Bacillota</taxon>
        <taxon>Bacilli</taxon>
        <taxon>Lactobacillales</taxon>
        <taxon>Lactobacillaceae</taxon>
        <taxon>Lactobacillus</taxon>
    </lineage>
</organism>
<sequence>MLLLPYFSLINLMYQGISSHLRAKYSIFKLFKFEKNSPIIKGKEDDTHV</sequence>
<name>C2EPJ1_9LACO</name>
<dbReference type="Proteomes" id="UP000005583">
    <property type="component" value="Unassembled WGS sequence"/>
</dbReference>